<feature type="binding site" evidence="8">
    <location>
        <position position="206"/>
    </location>
    <ligand>
        <name>Zn(2+)</name>
        <dbReference type="ChEBI" id="CHEBI:29105"/>
    </ligand>
</feature>
<dbReference type="InterPro" id="IPR050554">
    <property type="entry name" value="Met_Synthase/Corrinoid"/>
</dbReference>
<keyword evidence="3 8" id="KW-0489">Methyltransferase</keyword>
<dbReference type="CDD" id="cd00537">
    <property type="entry name" value="MTHFR"/>
    <property type="match status" value="1"/>
</dbReference>
<evidence type="ECO:0000313" key="11">
    <source>
        <dbReference type="Proteomes" id="UP000252355"/>
    </source>
</evidence>
<reference evidence="10 11" key="1">
    <citation type="submission" date="2018-05" db="EMBL/GenBank/DDBJ databases">
        <title>A metagenomic window into the 2 km-deep terrestrial subsurface aquifer revealed taxonomically and functionally diverse microbial community comprising novel uncultured bacterial lineages.</title>
        <authorList>
            <person name="Kadnikov V.V."/>
            <person name="Mardanov A.V."/>
            <person name="Beletsky A.V."/>
            <person name="Banks D."/>
            <person name="Pimenov N.V."/>
            <person name="Frank Y.A."/>
            <person name="Karnachuk O.V."/>
            <person name="Ravin N.V."/>
        </authorList>
    </citation>
    <scope>NUCLEOTIDE SEQUENCE [LARGE SCALE GENOMIC DNA]</scope>
    <source>
        <strain evidence="10">BY5</strain>
    </source>
</reference>
<dbReference type="InterPro" id="IPR029041">
    <property type="entry name" value="FAD-linked_oxidoreductase-like"/>
</dbReference>
<dbReference type="GO" id="GO:0004489">
    <property type="term" value="F:methylenetetrahydrofolate reductase [NAD(P)H] activity"/>
    <property type="evidence" value="ECO:0007669"/>
    <property type="project" value="InterPro"/>
</dbReference>
<dbReference type="GO" id="GO:0046872">
    <property type="term" value="F:metal ion binding"/>
    <property type="evidence" value="ECO:0007669"/>
    <property type="project" value="UniProtKB-KW"/>
</dbReference>
<evidence type="ECO:0000313" key="10">
    <source>
        <dbReference type="EMBL" id="RCK80019.1"/>
    </source>
</evidence>
<dbReference type="Pfam" id="PF02574">
    <property type="entry name" value="S-methyl_trans"/>
    <property type="match status" value="1"/>
</dbReference>
<comment type="caution">
    <text evidence="10">The sequence shown here is derived from an EMBL/GenBank/DDBJ whole genome shotgun (WGS) entry which is preliminary data.</text>
</comment>
<dbReference type="Gene3D" id="3.20.20.220">
    <property type="match status" value="1"/>
</dbReference>
<dbReference type="Pfam" id="PF02219">
    <property type="entry name" value="MTHFR"/>
    <property type="match status" value="1"/>
</dbReference>
<keyword evidence="4" id="KW-0285">Flavoprotein</keyword>
<evidence type="ECO:0000256" key="2">
    <source>
        <dbReference type="ARBA" id="ARBA00004777"/>
    </source>
</evidence>
<accession>A0A367ZQK1</accession>
<dbReference type="GO" id="GO:0035999">
    <property type="term" value="P:tetrahydrofolate interconversion"/>
    <property type="evidence" value="ECO:0007669"/>
    <property type="project" value="UniProtKB-UniPathway"/>
</dbReference>
<feature type="binding site" evidence="8">
    <location>
        <position position="271"/>
    </location>
    <ligand>
        <name>Zn(2+)</name>
        <dbReference type="ChEBI" id="CHEBI:29105"/>
    </ligand>
</feature>
<name>A0A367ZQK1_9BACT</name>
<dbReference type="Proteomes" id="UP000252355">
    <property type="component" value="Unassembled WGS sequence"/>
</dbReference>
<dbReference type="GO" id="GO:0032259">
    <property type="term" value="P:methylation"/>
    <property type="evidence" value="ECO:0007669"/>
    <property type="project" value="UniProtKB-KW"/>
</dbReference>
<evidence type="ECO:0000256" key="6">
    <source>
        <dbReference type="ARBA" id="ARBA00022827"/>
    </source>
</evidence>
<evidence type="ECO:0000256" key="8">
    <source>
        <dbReference type="PROSITE-ProRule" id="PRU00333"/>
    </source>
</evidence>
<keyword evidence="8" id="KW-0862">Zinc</keyword>
<organism evidence="10 11">
    <name type="scientific">Candidatus Ozemobacter sibiricus</name>
    <dbReference type="NCBI Taxonomy" id="2268124"/>
    <lineage>
        <taxon>Bacteria</taxon>
        <taxon>Candidatus Ozemobacteria</taxon>
        <taxon>Candidatus Ozemobacterales</taxon>
        <taxon>Candidatus Ozemobacteraceae</taxon>
        <taxon>Candidatus Ozemobacter</taxon>
    </lineage>
</organism>
<evidence type="ECO:0000256" key="1">
    <source>
        <dbReference type="ARBA" id="ARBA00001974"/>
    </source>
</evidence>
<evidence type="ECO:0000256" key="7">
    <source>
        <dbReference type="ARBA" id="ARBA00023002"/>
    </source>
</evidence>
<comment type="pathway">
    <text evidence="2">One-carbon metabolism; tetrahydrofolate interconversion.</text>
</comment>
<keyword evidence="6" id="KW-0274">FAD</keyword>
<dbReference type="PANTHER" id="PTHR45833">
    <property type="entry name" value="METHIONINE SYNTHASE"/>
    <property type="match status" value="1"/>
</dbReference>
<dbReference type="InterPro" id="IPR036589">
    <property type="entry name" value="HCY_dom_sf"/>
</dbReference>
<dbReference type="AlphaFoldDB" id="A0A367ZQK1"/>
<evidence type="ECO:0000259" key="9">
    <source>
        <dbReference type="PROSITE" id="PS50970"/>
    </source>
</evidence>
<dbReference type="SUPFAM" id="SSF82282">
    <property type="entry name" value="Homocysteine S-methyltransferase"/>
    <property type="match status" value="1"/>
</dbReference>
<dbReference type="EMBL" id="QOQW01000009">
    <property type="protein sequence ID" value="RCK80019.1"/>
    <property type="molecule type" value="Genomic_DNA"/>
</dbReference>
<dbReference type="UniPathway" id="UPA00193"/>
<dbReference type="GO" id="GO:0008705">
    <property type="term" value="F:methionine synthase activity"/>
    <property type="evidence" value="ECO:0007669"/>
    <property type="project" value="TreeGrafter"/>
</dbReference>
<dbReference type="GO" id="GO:0005829">
    <property type="term" value="C:cytosol"/>
    <property type="evidence" value="ECO:0007669"/>
    <property type="project" value="TreeGrafter"/>
</dbReference>
<dbReference type="NCBIfam" id="NF006396">
    <property type="entry name" value="PRK08645.1"/>
    <property type="match status" value="1"/>
</dbReference>
<evidence type="ECO:0000256" key="3">
    <source>
        <dbReference type="ARBA" id="ARBA00022603"/>
    </source>
</evidence>
<protein>
    <submittedName>
        <fullName evidence="10">5,10-methylenetetrahydrofolate reductase</fullName>
    </submittedName>
</protein>
<evidence type="ECO:0000256" key="4">
    <source>
        <dbReference type="ARBA" id="ARBA00022630"/>
    </source>
</evidence>
<comment type="cofactor">
    <cofactor evidence="8">
        <name>Zn(2+)</name>
        <dbReference type="ChEBI" id="CHEBI:29105"/>
    </cofactor>
</comment>
<dbReference type="PROSITE" id="PS50970">
    <property type="entry name" value="HCY"/>
    <property type="match status" value="1"/>
</dbReference>
<dbReference type="PANTHER" id="PTHR45833:SF2">
    <property type="entry name" value="BIFUNCTIONAL HOMOCYSTEINE S-METHYLTRANSFERASE_5,10-METHYLENETETRAHYDROFOLATE REDUCTASE"/>
    <property type="match status" value="1"/>
</dbReference>
<keyword evidence="8" id="KW-0479">Metal-binding</keyword>
<dbReference type="Gene3D" id="3.20.20.330">
    <property type="entry name" value="Homocysteine-binding-like domain"/>
    <property type="match status" value="1"/>
</dbReference>
<comment type="cofactor">
    <cofactor evidence="1">
        <name>FAD</name>
        <dbReference type="ChEBI" id="CHEBI:57692"/>
    </cofactor>
</comment>
<feature type="binding site" evidence="8">
    <location>
        <position position="272"/>
    </location>
    <ligand>
        <name>Zn(2+)</name>
        <dbReference type="ChEBI" id="CHEBI:29105"/>
    </ligand>
</feature>
<keyword evidence="7" id="KW-0560">Oxidoreductase</keyword>
<evidence type="ECO:0000256" key="5">
    <source>
        <dbReference type="ARBA" id="ARBA00022679"/>
    </source>
</evidence>
<feature type="domain" description="Hcy-binding" evidence="9">
    <location>
        <begin position="1"/>
        <end position="286"/>
    </location>
</feature>
<keyword evidence="5 8" id="KW-0808">Transferase</keyword>
<dbReference type="InterPro" id="IPR003171">
    <property type="entry name" value="Mehydrof_redctse-like"/>
</dbReference>
<dbReference type="InterPro" id="IPR003726">
    <property type="entry name" value="HCY_dom"/>
</dbReference>
<dbReference type="SUPFAM" id="SSF51730">
    <property type="entry name" value="FAD-linked oxidoreductase"/>
    <property type="match status" value="1"/>
</dbReference>
<gene>
    <name evidence="10" type="ORF">OZSIB_3888</name>
</gene>
<sequence length="616" mass="67046">MEDFRSFIENNLVAFDGAMGTMLYSRGVFINQVFEELNLSNPSLVQQIHQEYLAAGAMVLETNTFGANRFKLTPHGLADKIEAINFQGAKNARHVAGDQAWVFGSIGPLGIRIEPWGKTSVEEAEAAFAEQAAGLLAGGVDGFILETFYDLNEIRQAIRAVRKLTDKPVIASMTINEEGCALYGTTPEDFTPKLDQWGADLIGLNCSVGPKAMLDAVERMRKLTAKHLVVQPNAGMPRSIDGRMIYLCNPEYFGEYAKRFIQAGVRAVGGCCGTTPEHIKWVRKEIKALESPGRRVFVVQPIKADRVDASAPQVAVVPLAEKSALARRVAEKKFVVCAELTPPKGCDPTNVIEAARQLKEHGIHAINIPDGPRASARLSPLAMASLIEREVGIETVLHYCCRDRNILGIQSDLLGAYAIGLRNILCITGDPPKLGNYPEATGVFDIDSIGLTNVVHRLNHGKDLGGNPIGKPTGFFFGVGVNPGAIDLATEIRRFEWKVDAGAEFAITQPVFDITLLERFLEKISHVRIPIIAGIWPLASLKNAEFMNNEVPGASVPEPIMARLRAAPTPEAQREEGIAIAREALTKVRPLVEGVQISVPFGRAPVVLKILEGISW</sequence>
<proteinExistence type="predicted"/>